<accession>A0A6N7XCY8</accession>
<feature type="domain" description="PNPLA" evidence="5">
    <location>
        <begin position="12"/>
        <end position="183"/>
    </location>
</feature>
<keyword evidence="7" id="KW-1185">Reference proteome</keyword>
<feature type="active site" description="Proton acceptor" evidence="4">
    <location>
        <position position="170"/>
    </location>
</feature>
<dbReference type="Pfam" id="PF19890">
    <property type="entry name" value="DUF6363"/>
    <property type="match status" value="1"/>
</dbReference>
<gene>
    <name evidence="6" type="ORF">FYJ71_00255</name>
</gene>
<keyword evidence="3 4" id="KW-0443">Lipid metabolism</keyword>
<name>A0A6N7XCY8_9FIRM</name>
<dbReference type="EMBL" id="VUNE01000001">
    <property type="protein sequence ID" value="MST61413.1"/>
    <property type="molecule type" value="Genomic_DNA"/>
</dbReference>
<dbReference type="InterPro" id="IPR002641">
    <property type="entry name" value="PNPLA_dom"/>
</dbReference>
<feature type="active site" description="Nucleophile" evidence="4">
    <location>
        <position position="45"/>
    </location>
</feature>
<evidence type="ECO:0000259" key="5">
    <source>
        <dbReference type="PROSITE" id="PS51635"/>
    </source>
</evidence>
<evidence type="ECO:0000256" key="2">
    <source>
        <dbReference type="ARBA" id="ARBA00022963"/>
    </source>
</evidence>
<dbReference type="Pfam" id="PF01734">
    <property type="entry name" value="Patatin"/>
    <property type="match status" value="1"/>
</dbReference>
<dbReference type="PANTHER" id="PTHR14226">
    <property type="entry name" value="NEUROPATHY TARGET ESTERASE/SWISS CHEESE D.MELANOGASTER"/>
    <property type="match status" value="1"/>
</dbReference>
<dbReference type="InterPro" id="IPR050301">
    <property type="entry name" value="NTE"/>
</dbReference>
<evidence type="ECO:0000256" key="3">
    <source>
        <dbReference type="ARBA" id="ARBA00023098"/>
    </source>
</evidence>
<dbReference type="InterPro" id="IPR045943">
    <property type="entry name" value="DUF6363"/>
</dbReference>
<evidence type="ECO:0000256" key="4">
    <source>
        <dbReference type="PROSITE-ProRule" id="PRU01161"/>
    </source>
</evidence>
<dbReference type="Gene3D" id="3.40.1090.10">
    <property type="entry name" value="Cytosolic phospholipase A2 catalytic domain"/>
    <property type="match status" value="2"/>
</dbReference>
<dbReference type="RefSeq" id="WP_154536856.1">
    <property type="nucleotide sequence ID" value="NZ_JAXDWS010000020.1"/>
</dbReference>
<keyword evidence="2 4" id="KW-0442">Lipid degradation</keyword>
<dbReference type="SUPFAM" id="SSF52151">
    <property type="entry name" value="FabD/lysophospholipase-like"/>
    <property type="match status" value="1"/>
</dbReference>
<evidence type="ECO:0000313" key="6">
    <source>
        <dbReference type="EMBL" id="MST61413.1"/>
    </source>
</evidence>
<proteinExistence type="predicted"/>
<dbReference type="Proteomes" id="UP000440713">
    <property type="component" value="Unassembled WGS sequence"/>
</dbReference>
<dbReference type="PROSITE" id="PS51635">
    <property type="entry name" value="PNPLA"/>
    <property type="match status" value="1"/>
</dbReference>
<dbReference type="PANTHER" id="PTHR14226:SF25">
    <property type="entry name" value="PHOSPHOESTERASE"/>
    <property type="match status" value="1"/>
</dbReference>
<dbReference type="GO" id="GO:0016042">
    <property type="term" value="P:lipid catabolic process"/>
    <property type="evidence" value="ECO:0007669"/>
    <property type="project" value="UniProtKB-UniRule"/>
</dbReference>
<dbReference type="InterPro" id="IPR016035">
    <property type="entry name" value="Acyl_Trfase/lysoPLipase"/>
</dbReference>
<evidence type="ECO:0000313" key="7">
    <source>
        <dbReference type="Proteomes" id="UP000440713"/>
    </source>
</evidence>
<dbReference type="CDD" id="cd07208">
    <property type="entry name" value="Pat_hypo_Ecoli_yjju_like"/>
    <property type="match status" value="1"/>
</dbReference>
<comment type="caution">
    <text evidence="6">The sequence shown here is derived from an EMBL/GenBank/DDBJ whole genome shotgun (WGS) entry which is preliminary data.</text>
</comment>
<dbReference type="InterPro" id="IPR037483">
    <property type="entry name" value="YjjU-like"/>
</dbReference>
<keyword evidence="1 4" id="KW-0378">Hydrolase</keyword>
<dbReference type="GO" id="GO:0016787">
    <property type="term" value="F:hydrolase activity"/>
    <property type="evidence" value="ECO:0007669"/>
    <property type="project" value="UniProtKB-UniRule"/>
</dbReference>
<comment type="caution">
    <text evidence="4">Lacks conserved residue(s) required for the propagation of feature annotation.</text>
</comment>
<feature type="short sequence motif" description="GXSXG" evidence="4">
    <location>
        <begin position="43"/>
        <end position="47"/>
    </location>
</feature>
<protein>
    <submittedName>
        <fullName evidence="6">Patatin family protein</fullName>
    </submittedName>
</protein>
<reference evidence="6 7" key="1">
    <citation type="submission" date="2019-08" db="EMBL/GenBank/DDBJ databases">
        <title>In-depth cultivation of the pig gut microbiome towards novel bacterial diversity and tailored functional studies.</title>
        <authorList>
            <person name="Wylensek D."/>
            <person name="Hitch T.C.A."/>
            <person name="Clavel T."/>
        </authorList>
    </citation>
    <scope>NUCLEOTIDE SEQUENCE [LARGE SCALE GENOMIC DNA]</scope>
    <source>
        <strain evidence="6 7">WCA-SAB-591-4A-A</strain>
    </source>
</reference>
<feature type="short sequence motif" description="DGA/G" evidence="4">
    <location>
        <begin position="170"/>
        <end position="172"/>
    </location>
</feature>
<dbReference type="AlphaFoldDB" id="A0A6N7XCY8"/>
<sequence>MELENNIKDVALIFEGGGMRASFSSGVANVLIENGLFFNYVAGISAGTSVLLNYLTRDIERGKKSFIDIVDDPNFGGWSTFVKGKGFFNAEYIYENMSYPGQLLSFDYDSLMKNPATFRIGSYDVLADKVRYFGKEDINAFEDVLKIARASSSLPILMPPTIYNAGVYYDGGLGGGVALDAAIKDGYKKFFIVRTREKDYRKEPMKHQRALKGYFKNTPMVAERMIQRPFVYNEVCDMIERLEDAGKAIVVYPEDMRINSREKDKIKLIQMYNQGESIAKKNVENWKDILL</sequence>
<evidence type="ECO:0000256" key="1">
    <source>
        <dbReference type="ARBA" id="ARBA00022801"/>
    </source>
</evidence>
<organism evidence="6 7">
    <name type="scientific">Peptostreptococcus porci</name>
    <dbReference type="NCBI Taxonomy" id="2652282"/>
    <lineage>
        <taxon>Bacteria</taxon>
        <taxon>Bacillati</taxon>
        <taxon>Bacillota</taxon>
        <taxon>Clostridia</taxon>
        <taxon>Peptostreptococcales</taxon>
        <taxon>Peptostreptococcaceae</taxon>
        <taxon>Peptostreptococcus</taxon>
    </lineage>
</organism>